<evidence type="ECO:0000313" key="2">
    <source>
        <dbReference type="Proteomes" id="UP000250918"/>
    </source>
</evidence>
<dbReference type="GO" id="GO:0008967">
    <property type="term" value="F:phosphoglycolate phosphatase activity"/>
    <property type="evidence" value="ECO:0007669"/>
    <property type="project" value="TreeGrafter"/>
</dbReference>
<dbReference type="SFLD" id="SFLDG01135">
    <property type="entry name" value="C1.5.6:_HAD__Beta-PGM__Phospha"/>
    <property type="match status" value="1"/>
</dbReference>
<sequence length="212" mass="22960">MAVHALIFDLDGTLIDSSEGVVDATNYALRQMRETERSAEEIKRYIGFPLKQMFADFTSASADALYDHFQVRAAETVVASAHPLDGVDAVLSEVHKRGIRMSIATTKTRGHLDGIIAKLGWTKYFPTSVSGSDVAAPKPDPEAFTLALQQLNCNAASALVVGDTINDILAARRVPVKVAAVRSPYGGHEDVAALQPDYSLNNLRELLRLLPV</sequence>
<dbReference type="InterPro" id="IPR050155">
    <property type="entry name" value="HAD-like_hydrolase_sf"/>
</dbReference>
<dbReference type="Pfam" id="PF13419">
    <property type="entry name" value="HAD_2"/>
    <property type="match status" value="1"/>
</dbReference>
<dbReference type="GO" id="GO:0005829">
    <property type="term" value="C:cytosol"/>
    <property type="evidence" value="ECO:0007669"/>
    <property type="project" value="TreeGrafter"/>
</dbReference>
<reference evidence="1 2" key="1">
    <citation type="journal article" date="2018" name="ISME J.">
        <title>A methanotrophic archaeon couples anaerobic oxidation of methane to Fe(III) reduction.</title>
        <authorList>
            <person name="Cai C."/>
            <person name="Leu A.O."/>
            <person name="Xie G.J."/>
            <person name="Guo J."/>
            <person name="Feng Y."/>
            <person name="Zhao J.X."/>
            <person name="Tyson G.W."/>
            <person name="Yuan Z."/>
            <person name="Hu S."/>
        </authorList>
    </citation>
    <scope>NUCLEOTIDE SEQUENCE [LARGE SCALE GENOMIC DNA]</scope>
    <source>
        <strain evidence="1">FeB_12</strain>
    </source>
</reference>
<evidence type="ECO:0000313" key="1">
    <source>
        <dbReference type="EMBL" id="PWB68209.1"/>
    </source>
</evidence>
<protein>
    <recommendedName>
        <fullName evidence="3">HAD family hydrolase</fullName>
    </recommendedName>
</protein>
<organism evidence="1 2">
    <name type="scientific">candidate division GN15 bacterium</name>
    <dbReference type="NCBI Taxonomy" id="2072418"/>
    <lineage>
        <taxon>Bacteria</taxon>
        <taxon>candidate division GN15</taxon>
    </lineage>
</organism>
<dbReference type="SFLD" id="SFLDG01129">
    <property type="entry name" value="C1.5:_HAD__Beta-PGM__Phosphata"/>
    <property type="match status" value="1"/>
</dbReference>
<dbReference type="Gene3D" id="1.10.150.240">
    <property type="entry name" value="Putative phosphatase, domain 2"/>
    <property type="match status" value="1"/>
</dbReference>
<accession>A0A855X239</accession>
<dbReference type="PANTHER" id="PTHR43434">
    <property type="entry name" value="PHOSPHOGLYCOLATE PHOSPHATASE"/>
    <property type="match status" value="1"/>
</dbReference>
<dbReference type="AlphaFoldDB" id="A0A855X239"/>
<dbReference type="SUPFAM" id="SSF56784">
    <property type="entry name" value="HAD-like"/>
    <property type="match status" value="1"/>
</dbReference>
<dbReference type="PRINTS" id="PR00413">
    <property type="entry name" value="HADHALOGNASE"/>
</dbReference>
<dbReference type="Proteomes" id="UP000250918">
    <property type="component" value="Unassembled WGS sequence"/>
</dbReference>
<dbReference type="EMBL" id="PQAP01000211">
    <property type="protein sequence ID" value="PWB68209.1"/>
    <property type="molecule type" value="Genomic_DNA"/>
</dbReference>
<dbReference type="InterPro" id="IPR036412">
    <property type="entry name" value="HAD-like_sf"/>
</dbReference>
<dbReference type="InterPro" id="IPR023214">
    <property type="entry name" value="HAD_sf"/>
</dbReference>
<proteinExistence type="predicted"/>
<dbReference type="SFLD" id="SFLDS00003">
    <property type="entry name" value="Haloacid_Dehalogenase"/>
    <property type="match status" value="1"/>
</dbReference>
<dbReference type="InterPro" id="IPR041492">
    <property type="entry name" value="HAD_2"/>
</dbReference>
<dbReference type="NCBIfam" id="TIGR01509">
    <property type="entry name" value="HAD-SF-IA-v3"/>
    <property type="match status" value="1"/>
</dbReference>
<dbReference type="GO" id="GO:0006281">
    <property type="term" value="P:DNA repair"/>
    <property type="evidence" value="ECO:0007669"/>
    <property type="project" value="TreeGrafter"/>
</dbReference>
<evidence type="ECO:0008006" key="3">
    <source>
        <dbReference type="Google" id="ProtNLM"/>
    </source>
</evidence>
<dbReference type="InterPro" id="IPR023198">
    <property type="entry name" value="PGP-like_dom2"/>
</dbReference>
<dbReference type="InterPro" id="IPR006439">
    <property type="entry name" value="HAD-SF_hydro_IA"/>
</dbReference>
<dbReference type="Gene3D" id="3.40.50.1000">
    <property type="entry name" value="HAD superfamily/HAD-like"/>
    <property type="match status" value="1"/>
</dbReference>
<name>A0A855X239_9BACT</name>
<dbReference type="PANTHER" id="PTHR43434:SF1">
    <property type="entry name" value="PHOSPHOGLYCOLATE PHOSPHATASE"/>
    <property type="match status" value="1"/>
</dbReference>
<dbReference type="NCBIfam" id="TIGR01549">
    <property type="entry name" value="HAD-SF-IA-v1"/>
    <property type="match status" value="1"/>
</dbReference>
<gene>
    <name evidence="1" type="ORF">C3F09_12160</name>
</gene>
<comment type="caution">
    <text evidence="1">The sequence shown here is derived from an EMBL/GenBank/DDBJ whole genome shotgun (WGS) entry which is preliminary data.</text>
</comment>